<keyword evidence="3" id="KW-1185">Reference proteome</keyword>
<comment type="caution">
    <text evidence="2">The sequence shown here is derived from an EMBL/GenBank/DDBJ whole genome shotgun (WGS) entry which is preliminary data.</text>
</comment>
<dbReference type="Proteomes" id="UP001174997">
    <property type="component" value="Unassembled WGS sequence"/>
</dbReference>
<dbReference type="EMBL" id="JAULSY010000369">
    <property type="protein sequence ID" value="KAK0650268.1"/>
    <property type="molecule type" value="Genomic_DNA"/>
</dbReference>
<protein>
    <recommendedName>
        <fullName evidence="1">DUF8040 domain-containing protein</fullName>
    </recommendedName>
</protein>
<gene>
    <name evidence="2" type="ORF">QBC41DRAFT_238788</name>
</gene>
<feature type="domain" description="DUF8040" evidence="1">
    <location>
        <begin position="2"/>
        <end position="68"/>
    </location>
</feature>
<evidence type="ECO:0000259" key="1">
    <source>
        <dbReference type="Pfam" id="PF26138"/>
    </source>
</evidence>
<proteinExistence type="predicted"/>
<dbReference type="AlphaFoldDB" id="A0AA39YCY5"/>
<name>A0AA39YCY5_9PEZI</name>
<accession>A0AA39YCY5</accession>
<evidence type="ECO:0000313" key="3">
    <source>
        <dbReference type="Proteomes" id="UP001174997"/>
    </source>
</evidence>
<reference evidence="2" key="1">
    <citation type="submission" date="2023-06" db="EMBL/GenBank/DDBJ databases">
        <title>Genome-scale phylogeny and comparative genomics of the fungal order Sordariales.</title>
        <authorList>
            <consortium name="Lawrence Berkeley National Laboratory"/>
            <person name="Hensen N."/>
            <person name="Bonometti L."/>
            <person name="Westerberg I."/>
            <person name="Brannstrom I.O."/>
            <person name="Guillou S."/>
            <person name="Cros-Aarteil S."/>
            <person name="Calhoun S."/>
            <person name="Haridas S."/>
            <person name="Kuo A."/>
            <person name="Mondo S."/>
            <person name="Pangilinan J."/>
            <person name="Riley R."/>
            <person name="Labutti K."/>
            <person name="Andreopoulos B."/>
            <person name="Lipzen A."/>
            <person name="Chen C."/>
            <person name="Yanf M."/>
            <person name="Daum C."/>
            <person name="Ng V."/>
            <person name="Clum A."/>
            <person name="Steindorff A."/>
            <person name="Ohm R."/>
            <person name="Martin F."/>
            <person name="Silar P."/>
            <person name="Natvig D."/>
            <person name="Lalanne C."/>
            <person name="Gautier V."/>
            <person name="Ament-Velasquez S.L."/>
            <person name="Kruys A."/>
            <person name="Hutchinson M.I."/>
            <person name="Powell A.J."/>
            <person name="Barry K."/>
            <person name="Miller A.N."/>
            <person name="Grigoriev I.V."/>
            <person name="Debuchy R."/>
            <person name="Gladieux P."/>
            <person name="Thoren M.H."/>
            <person name="Johannesson H."/>
        </authorList>
    </citation>
    <scope>NUCLEOTIDE SEQUENCE</scope>
    <source>
        <strain evidence="2">CBS 307.81</strain>
    </source>
</reference>
<sequence length="75" mass="8876">ERFRELIRINPPTFFGLVTWFKTNTAFKNNNSVAVEEKLLIFLIIVANRLNKQIGAFKFRRSTSTIHRLTILYTF</sequence>
<evidence type="ECO:0000313" key="2">
    <source>
        <dbReference type="EMBL" id="KAK0650268.1"/>
    </source>
</evidence>
<feature type="non-terminal residue" evidence="2">
    <location>
        <position position="1"/>
    </location>
</feature>
<dbReference type="InterPro" id="IPR058353">
    <property type="entry name" value="DUF8040"/>
</dbReference>
<organism evidence="2 3">
    <name type="scientific">Cercophora samala</name>
    <dbReference type="NCBI Taxonomy" id="330535"/>
    <lineage>
        <taxon>Eukaryota</taxon>
        <taxon>Fungi</taxon>
        <taxon>Dikarya</taxon>
        <taxon>Ascomycota</taxon>
        <taxon>Pezizomycotina</taxon>
        <taxon>Sordariomycetes</taxon>
        <taxon>Sordariomycetidae</taxon>
        <taxon>Sordariales</taxon>
        <taxon>Lasiosphaeriaceae</taxon>
        <taxon>Cercophora</taxon>
    </lineage>
</organism>
<dbReference type="Pfam" id="PF26138">
    <property type="entry name" value="DUF8040"/>
    <property type="match status" value="1"/>
</dbReference>